<keyword evidence="3" id="KW-1185">Reference proteome</keyword>
<name>A0AAE8SZV8_9PEZI</name>
<accession>A0AAE8SZV8</accession>
<feature type="compositionally biased region" description="Polar residues" evidence="1">
    <location>
        <begin position="161"/>
        <end position="173"/>
    </location>
</feature>
<reference evidence="2" key="1">
    <citation type="submission" date="2018-03" db="EMBL/GenBank/DDBJ databases">
        <authorList>
            <person name="Guldener U."/>
        </authorList>
    </citation>
    <scope>NUCLEOTIDE SEQUENCE</scope>
</reference>
<proteinExistence type="predicted"/>
<evidence type="ECO:0000256" key="1">
    <source>
        <dbReference type="SAM" id="MobiDB-lite"/>
    </source>
</evidence>
<comment type="caution">
    <text evidence="2">The sequence shown here is derived from an EMBL/GenBank/DDBJ whole genome shotgun (WGS) entry which is preliminary data.</text>
</comment>
<organism evidence="2 3">
    <name type="scientific">Cephalotrichum gorgonifer</name>
    <dbReference type="NCBI Taxonomy" id="2041049"/>
    <lineage>
        <taxon>Eukaryota</taxon>
        <taxon>Fungi</taxon>
        <taxon>Dikarya</taxon>
        <taxon>Ascomycota</taxon>
        <taxon>Pezizomycotina</taxon>
        <taxon>Sordariomycetes</taxon>
        <taxon>Hypocreomycetidae</taxon>
        <taxon>Microascales</taxon>
        <taxon>Microascaceae</taxon>
        <taxon>Cephalotrichum</taxon>
    </lineage>
</organism>
<dbReference type="Proteomes" id="UP001187682">
    <property type="component" value="Unassembled WGS sequence"/>
</dbReference>
<feature type="region of interest" description="Disordered" evidence="1">
    <location>
        <begin position="161"/>
        <end position="195"/>
    </location>
</feature>
<protein>
    <submittedName>
        <fullName evidence="2">Uncharacterized protein</fullName>
    </submittedName>
</protein>
<sequence length="202" mass="21607">MAHHAPATSGIFSFAGDSLFVEAAGNNLHRRATVPKLRAQFDASDDRPAHWYEAQLIHYGLPSSRVKGTSKMRLYDAVKKGDMAVPAYMKTMEKNLKKVWQDGAAASAAATRKRKAGTQTNVPVAKAPRKTQAASRGGATWGLASGEEVSILSASVTLRASQTARQGGSTSAAGRSFGPQGYDPHPSYLGDSRPRPIICRRL</sequence>
<evidence type="ECO:0000313" key="3">
    <source>
        <dbReference type="Proteomes" id="UP001187682"/>
    </source>
</evidence>
<dbReference type="EMBL" id="ONZQ02000015">
    <property type="protein sequence ID" value="SPO06452.1"/>
    <property type="molecule type" value="Genomic_DNA"/>
</dbReference>
<evidence type="ECO:0000313" key="2">
    <source>
        <dbReference type="EMBL" id="SPO06452.1"/>
    </source>
</evidence>
<gene>
    <name evidence="2" type="ORF">DNG_09142</name>
</gene>
<dbReference type="AlphaFoldDB" id="A0AAE8SZV8"/>